<evidence type="ECO:0000256" key="4">
    <source>
        <dbReference type="ARBA" id="ARBA00022777"/>
    </source>
</evidence>
<dbReference type="PANTHER" id="PTHR24353:SF153">
    <property type="entry name" value="CAMP-DEPENDENT PROTEIN KINASE CATALYTIC SUBUNIT 1"/>
    <property type="match status" value="1"/>
</dbReference>
<sequence>MGISNFEFIRTIGSGSICTVKVAKCKTNGGIFAVKTINKYNVLKANQVAQVFLEKRILRSMNFPFIINIIHHFHDTRNLYMVMPFCSGGDLFGLLQRKHEISEADTKFYAAQIALALDFLHGLNIIYRDLKLENILLDSFGYVKLADFGLAKRTLDQTYTICGTIDYFAPEMLRKKGYNKAIDWWAFGVMIFEMVAGYVPFHAFTKTETYQRILSGQFYTPSTFSKDLINLIRNLLKTDPKFRLGNTNNGINDITNHLWFGSINWTDIFEKRVESPFKPEVKDETDTSYFAHVNETEEPKTILSTSKFADF</sequence>
<dbReference type="EMBL" id="KB096742">
    <property type="protein sequence ID" value="ESO01971.1"/>
    <property type="molecule type" value="Genomic_DNA"/>
</dbReference>
<dbReference type="PANTHER" id="PTHR24353">
    <property type="entry name" value="CYCLIC NUCLEOTIDE-DEPENDENT PROTEIN KINASE"/>
    <property type="match status" value="1"/>
</dbReference>
<dbReference type="FunFam" id="1.10.510.10:FF:000005">
    <property type="entry name" value="cAMP-dependent protein kinase catalytic subunit alpha"/>
    <property type="match status" value="1"/>
</dbReference>
<accession>T1G900</accession>
<dbReference type="GeneID" id="20217547"/>
<evidence type="ECO:0008006" key="12">
    <source>
        <dbReference type="Google" id="ProtNLM"/>
    </source>
</evidence>
<evidence type="ECO:0000259" key="8">
    <source>
        <dbReference type="PROSITE" id="PS51285"/>
    </source>
</evidence>
<evidence type="ECO:0000313" key="9">
    <source>
        <dbReference type="EMBL" id="ESO01971.1"/>
    </source>
</evidence>
<dbReference type="Pfam" id="PF00069">
    <property type="entry name" value="Pkinase"/>
    <property type="match status" value="1"/>
</dbReference>
<dbReference type="InParanoid" id="T1G900"/>
<reference evidence="11" key="1">
    <citation type="submission" date="2012-12" db="EMBL/GenBank/DDBJ databases">
        <authorList>
            <person name="Hellsten U."/>
            <person name="Grimwood J."/>
            <person name="Chapman J.A."/>
            <person name="Shapiro H."/>
            <person name="Aerts A."/>
            <person name="Otillar R.P."/>
            <person name="Terry A.Y."/>
            <person name="Boore J.L."/>
            <person name="Simakov O."/>
            <person name="Marletaz F."/>
            <person name="Cho S.-J."/>
            <person name="Edsinger-Gonzales E."/>
            <person name="Havlak P."/>
            <person name="Kuo D.-H."/>
            <person name="Larsson T."/>
            <person name="Lv J."/>
            <person name="Arendt D."/>
            <person name="Savage R."/>
            <person name="Osoegawa K."/>
            <person name="de Jong P."/>
            <person name="Lindberg D.R."/>
            <person name="Seaver E.C."/>
            <person name="Weisblat D.A."/>
            <person name="Putnam N.H."/>
            <person name="Grigoriev I.V."/>
            <person name="Rokhsar D.S."/>
        </authorList>
    </citation>
    <scope>NUCLEOTIDE SEQUENCE</scope>
</reference>
<dbReference type="RefSeq" id="XP_009019379.1">
    <property type="nucleotide sequence ID" value="XM_009021131.1"/>
</dbReference>
<keyword evidence="1" id="KW-0723">Serine/threonine-protein kinase</keyword>
<keyword evidence="5" id="KW-0067">ATP-binding</keyword>
<evidence type="ECO:0000256" key="3">
    <source>
        <dbReference type="ARBA" id="ARBA00022741"/>
    </source>
</evidence>
<dbReference type="InterPro" id="IPR000961">
    <property type="entry name" value="AGC-kinase_C"/>
</dbReference>
<keyword evidence="2" id="KW-0808">Transferase</keyword>
<dbReference type="Proteomes" id="UP000015101">
    <property type="component" value="Unassembled WGS sequence"/>
</dbReference>
<keyword evidence="11" id="KW-1185">Reference proteome</keyword>
<dbReference type="STRING" id="6412.T1G900"/>
<dbReference type="Gene3D" id="1.10.510.10">
    <property type="entry name" value="Transferase(Phosphotransferase) domain 1"/>
    <property type="match status" value="1"/>
</dbReference>
<evidence type="ECO:0000256" key="5">
    <source>
        <dbReference type="ARBA" id="ARBA00022840"/>
    </source>
</evidence>
<dbReference type="GO" id="GO:0005524">
    <property type="term" value="F:ATP binding"/>
    <property type="evidence" value="ECO:0007669"/>
    <property type="project" value="UniProtKB-KW"/>
</dbReference>
<dbReference type="AlphaFoldDB" id="T1G900"/>
<dbReference type="GO" id="GO:0004691">
    <property type="term" value="F:cAMP-dependent protein kinase activity"/>
    <property type="evidence" value="ECO:0000318"/>
    <property type="project" value="GO_Central"/>
</dbReference>
<evidence type="ECO:0000313" key="10">
    <source>
        <dbReference type="EnsemblMetazoa" id="HelroP94328"/>
    </source>
</evidence>
<evidence type="ECO:0000313" key="11">
    <source>
        <dbReference type="Proteomes" id="UP000015101"/>
    </source>
</evidence>
<dbReference type="KEGG" id="hro:HELRODRAFT_94328"/>
<proteinExistence type="predicted"/>
<reference evidence="9 11" key="2">
    <citation type="journal article" date="2013" name="Nature">
        <title>Insights into bilaterian evolution from three spiralian genomes.</title>
        <authorList>
            <person name="Simakov O."/>
            <person name="Marletaz F."/>
            <person name="Cho S.J."/>
            <person name="Edsinger-Gonzales E."/>
            <person name="Havlak P."/>
            <person name="Hellsten U."/>
            <person name="Kuo D.H."/>
            <person name="Larsson T."/>
            <person name="Lv J."/>
            <person name="Arendt D."/>
            <person name="Savage R."/>
            <person name="Osoegawa K."/>
            <person name="de Jong P."/>
            <person name="Grimwood J."/>
            <person name="Chapman J.A."/>
            <person name="Shapiro H."/>
            <person name="Aerts A."/>
            <person name="Otillar R.P."/>
            <person name="Terry A.Y."/>
            <person name="Boore J.L."/>
            <person name="Grigoriev I.V."/>
            <person name="Lindberg D.R."/>
            <person name="Seaver E.C."/>
            <person name="Weisblat D.A."/>
            <person name="Putnam N.H."/>
            <person name="Rokhsar D.S."/>
        </authorList>
    </citation>
    <scope>NUCLEOTIDE SEQUENCE</scope>
</reference>
<name>T1G900_HELRO</name>
<organism evidence="10 11">
    <name type="scientific">Helobdella robusta</name>
    <name type="common">Californian leech</name>
    <dbReference type="NCBI Taxonomy" id="6412"/>
    <lineage>
        <taxon>Eukaryota</taxon>
        <taxon>Metazoa</taxon>
        <taxon>Spiralia</taxon>
        <taxon>Lophotrochozoa</taxon>
        <taxon>Annelida</taxon>
        <taxon>Clitellata</taxon>
        <taxon>Hirudinea</taxon>
        <taxon>Rhynchobdellida</taxon>
        <taxon>Glossiphoniidae</taxon>
        <taxon>Helobdella</taxon>
    </lineage>
</organism>
<keyword evidence="6" id="KW-0812">Transmembrane</keyword>
<dbReference type="GO" id="GO:0005829">
    <property type="term" value="C:cytosol"/>
    <property type="evidence" value="ECO:0000318"/>
    <property type="project" value="GO_Central"/>
</dbReference>
<dbReference type="Gene3D" id="3.30.200.20">
    <property type="entry name" value="Phosphorylase Kinase, domain 1"/>
    <property type="match status" value="1"/>
</dbReference>
<dbReference type="InterPro" id="IPR000719">
    <property type="entry name" value="Prot_kinase_dom"/>
</dbReference>
<keyword evidence="4" id="KW-0418">Kinase</keyword>
<dbReference type="InterPro" id="IPR011009">
    <property type="entry name" value="Kinase-like_dom_sf"/>
</dbReference>
<keyword evidence="3" id="KW-0547">Nucleotide-binding</keyword>
<keyword evidence="6" id="KW-1133">Transmembrane helix</keyword>
<dbReference type="HOGENOM" id="CLU_000288_63_5_1"/>
<protein>
    <recommendedName>
        <fullName evidence="12">Protein kinase domain-containing protein</fullName>
    </recommendedName>
</protein>
<dbReference type="eggNOG" id="KOG0616">
    <property type="taxonomic scope" value="Eukaryota"/>
</dbReference>
<evidence type="ECO:0000256" key="2">
    <source>
        <dbReference type="ARBA" id="ARBA00022679"/>
    </source>
</evidence>
<evidence type="ECO:0000256" key="1">
    <source>
        <dbReference type="ARBA" id="ARBA00022527"/>
    </source>
</evidence>
<dbReference type="InterPro" id="IPR008271">
    <property type="entry name" value="Ser/Thr_kinase_AS"/>
</dbReference>
<dbReference type="SUPFAM" id="SSF56112">
    <property type="entry name" value="Protein kinase-like (PK-like)"/>
    <property type="match status" value="1"/>
</dbReference>
<dbReference type="OMA" id="LRVMTRQ"/>
<feature type="transmembrane region" description="Helical" evidence="6">
    <location>
        <begin position="182"/>
        <end position="201"/>
    </location>
</feature>
<evidence type="ECO:0000259" key="7">
    <source>
        <dbReference type="PROSITE" id="PS50011"/>
    </source>
</evidence>
<evidence type="ECO:0000256" key="6">
    <source>
        <dbReference type="SAM" id="Phobius"/>
    </source>
</evidence>
<feature type="domain" description="Protein kinase" evidence="7">
    <location>
        <begin position="6"/>
        <end position="260"/>
    </location>
</feature>
<dbReference type="EMBL" id="AMQM01000763">
    <property type="status" value="NOT_ANNOTATED_CDS"/>
    <property type="molecule type" value="Genomic_DNA"/>
</dbReference>
<dbReference type="PROSITE" id="PS51285">
    <property type="entry name" value="AGC_KINASE_CTER"/>
    <property type="match status" value="1"/>
</dbReference>
<dbReference type="PROSITE" id="PS00108">
    <property type="entry name" value="PROTEIN_KINASE_ST"/>
    <property type="match status" value="1"/>
</dbReference>
<dbReference type="OrthoDB" id="63267at2759"/>
<dbReference type="EnsemblMetazoa" id="HelroT94328">
    <property type="protein sequence ID" value="HelroP94328"/>
    <property type="gene ID" value="HelroG94328"/>
</dbReference>
<dbReference type="GO" id="GO:0005634">
    <property type="term" value="C:nucleus"/>
    <property type="evidence" value="ECO:0000318"/>
    <property type="project" value="GO_Central"/>
</dbReference>
<reference evidence="10" key="3">
    <citation type="submission" date="2015-06" db="UniProtKB">
        <authorList>
            <consortium name="EnsemblMetazoa"/>
        </authorList>
    </citation>
    <scope>IDENTIFICATION</scope>
</reference>
<dbReference type="CTD" id="20217547"/>
<dbReference type="SMART" id="SM00220">
    <property type="entry name" value="S_TKc"/>
    <property type="match status" value="1"/>
</dbReference>
<keyword evidence="6" id="KW-0472">Membrane</keyword>
<feature type="domain" description="AGC-kinase C-terminal" evidence="8">
    <location>
        <begin position="261"/>
        <end position="311"/>
    </location>
</feature>
<dbReference type="GO" id="GO:0007189">
    <property type="term" value="P:adenylate cyclase-activating G protein-coupled receptor signaling pathway"/>
    <property type="evidence" value="ECO:0000318"/>
    <property type="project" value="GO_Central"/>
</dbReference>
<dbReference type="GO" id="GO:0005952">
    <property type="term" value="C:cAMP-dependent protein kinase complex"/>
    <property type="evidence" value="ECO:0000318"/>
    <property type="project" value="GO_Central"/>
</dbReference>
<dbReference type="PROSITE" id="PS50011">
    <property type="entry name" value="PROTEIN_KINASE_DOM"/>
    <property type="match status" value="1"/>
</dbReference>
<gene>
    <name evidence="10" type="primary">20217547</name>
    <name evidence="9" type="ORF">HELRODRAFT_94328</name>
</gene>